<organism evidence="1 2">
    <name type="scientific">Bugula neritina</name>
    <name type="common">Brown bryozoan</name>
    <name type="synonym">Sertularia neritina</name>
    <dbReference type="NCBI Taxonomy" id="10212"/>
    <lineage>
        <taxon>Eukaryota</taxon>
        <taxon>Metazoa</taxon>
        <taxon>Spiralia</taxon>
        <taxon>Lophotrochozoa</taxon>
        <taxon>Bryozoa</taxon>
        <taxon>Gymnolaemata</taxon>
        <taxon>Cheilostomatida</taxon>
        <taxon>Flustrina</taxon>
        <taxon>Buguloidea</taxon>
        <taxon>Bugulidae</taxon>
        <taxon>Bugula</taxon>
    </lineage>
</organism>
<sequence>MAALSLMIYQTAWSKLGMFASQGSPLAKELALCTLQFCGNVGTAQLAKLTPSLELQYKHPVTEEVDLVSISAETSLSFIDLNSLVYEYNLKILALAVYLISLRD</sequence>
<dbReference type="OrthoDB" id="10248904at2759"/>
<dbReference type="EMBL" id="VXIV02001971">
    <property type="protein sequence ID" value="KAF6028252.1"/>
    <property type="molecule type" value="Genomic_DNA"/>
</dbReference>
<name>A0A7J7JPI0_BUGNE</name>
<reference evidence="1" key="1">
    <citation type="submission" date="2020-06" db="EMBL/GenBank/DDBJ databases">
        <title>Draft genome of Bugula neritina, a colonial animal packing powerful symbionts and potential medicines.</title>
        <authorList>
            <person name="Rayko M."/>
        </authorList>
    </citation>
    <scope>NUCLEOTIDE SEQUENCE [LARGE SCALE GENOMIC DNA]</scope>
    <source>
        <strain evidence="1">Kwan_BN1</strain>
    </source>
</reference>
<proteinExistence type="predicted"/>
<gene>
    <name evidence="1" type="ORF">EB796_013443</name>
</gene>
<dbReference type="Proteomes" id="UP000593567">
    <property type="component" value="Unassembled WGS sequence"/>
</dbReference>
<dbReference type="AlphaFoldDB" id="A0A7J7JPI0"/>
<protein>
    <submittedName>
        <fullName evidence="1">Uncharacterized protein</fullName>
    </submittedName>
</protein>
<keyword evidence="2" id="KW-1185">Reference proteome</keyword>
<accession>A0A7J7JPI0</accession>
<comment type="caution">
    <text evidence="1">The sequence shown here is derived from an EMBL/GenBank/DDBJ whole genome shotgun (WGS) entry which is preliminary data.</text>
</comment>
<evidence type="ECO:0000313" key="1">
    <source>
        <dbReference type="EMBL" id="KAF6028252.1"/>
    </source>
</evidence>
<evidence type="ECO:0000313" key="2">
    <source>
        <dbReference type="Proteomes" id="UP000593567"/>
    </source>
</evidence>